<dbReference type="Proteomes" id="UP000014760">
    <property type="component" value="Unassembled WGS sequence"/>
</dbReference>
<keyword evidence="2 8" id="KW-0812">Transmembrane</keyword>
<sequence length="459" mass="51582">MEHMDNGSSCGSTLSCIGSRTQFYQPFNDSLMSIEFDYAGVIREFKESQLIRYKNLSVIIILCLYAIVLITAVIGNVLVVLVILGHPRMRRSPTNYFLLNMAISDLMVALICIPVAMARNAYKAWLLGEIMCRFTPFVQGVAVASGVFTITALSLDRFLAIRYPMLFRRRNPTVFVKASLFIVWISAALLMLPMGMVKRVTSNIIKLPVENFTIKYCTESWTSNTMRHTYAILLLVFIYVIPGLVMTSLYVIMGRRLWTSENDVARHSNSINSNSSATSGRRRVAQMSVVVAVVFAACWLPYYTFSTVLDLRVKSAKSEGAMTVTDGLSIALLLGHANCAINPVLYCFMGRTFRKSMLNFFYACAKCSNIQYQHAQGQSRRMNTTTFRSHYEAASQVNSEVLLATNDRQDHRRDHPLVKLTFSAERQAPKRPSSIRSADSSHGTLRKTVVFASRHGINI</sequence>
<keyword evidence="3 9" id="KW-1133">Transmembrane helix</keyword>
<evidence type="ECO:0000256" key="1">
    <source>
        <dbReference type="ARBA" id="ARBA00004141"/>
    </source>
</evidence>
<accession>R7TK53</accession>
<dbReference type="HOGENOM" id="CLU_009579_6_1_1"/>
<dbReference type="InterPro" id="IPR000276">
    <property type="entry name" value="GPCR_Rhodpsn"/>
</dbReference>
<reference evidence="11 13" key="2">
    <citation type="journal article" date="2013" name="Nature">
        <title>Insights into bilaterian evolution from three spiralian genomes.</title>
        <authorList>
            <person name="Simakov O."/>
            <person name="Marletaz F."/>
            <person name="Cho S.J."/>
            <person name="Edsinger-Gonzales E."/>
            <person name="Havlak P."/>
            <person name="Hellsten U."/>
            <person name="Kuo D.H."/>
            <person name="Larsson T."/>
            <person name="Lv J."/>
            <person name="Arendt D."/>
            <person name="Savage R."/>
            <person name="Osoegawa K."/>
            <person name="de Jong P."/>
            <person name="Grimwood J."/>
            <person name="Chapman J.A."/>
            <person name="Shapiro H."/>
            <person name="Aerts A."/>
            <person name="Otillar R.P."/>
            <person name="Terry A.Y."/>
            <person name="Boore J.L."/>
            <person name="Grigoriev I.V."/>
            <person name="Lindberg D.R."/>
            <person name="Seaver E.C."/>
            <person name="Weisblat D.A."/>
            <person name="Putnam N.H."/>
            <person name="Rokhsar D.S."/>
        </authorList>
    </citation>
    <scope>NUCLEOTIDE SEQUENCE</scope>
    <source>
        <strain evidence="11 13">I ESC-2004</strain>
    </source>
</reference>
<dbReference type="Pfam" id="PF00001">
    <property type="entry name" value="7tm_1"/>
    <property type="match status" value="1"/>
</dbReference>
<evidence type="ECO:0000256" key="9">
    <source>
        <dbReference type="SAM" id="Phobius"/>
    </source>
</evidence>
<evidence type="ECO:0000313" key="11">
    <source>
        <dbReference type="EMBL" id="ELT93852.1"/>
    </source>
</evidence>
<feature type="domain" description="G-protein coupled receptors family 1 profile" evidence="10">
    <location>
        <begin position="75"/>
        <end position="346"/>
    </location>
</feature>
<evidence type="ECO:0000256" key="2">
    <source>
        <dbReference type="ARBA" id="ARBA00022692"/>
    </source>
</evidence>
<reference evidence="13" key="1">
    <citation type="submission" date="2012-12" db="EMBL/GenBank/DDBJ databases">
        <authorList>
            <person name="Hellsten U."/>
            <person name="Grimwood J."/>
            <person name="Chapman J.A."/>
            <person name="Shapiro H."/>
            <person name="Aerts A."/>
            <person name="Otillar R.P."/>
            <person name="Terry A.Y."/>
            <person name="Boore J.L."/>
            <person name="Simakov O."/>
            <person name="Marletaz F."/>
            <person name="Cho S.-J."/>
            <person name="Edsinger-Gonzales E."/>
            <person name="Havlak P."/>
            <person name="Kuo D.-H."/>
            <person name="Larsson T."/>
            <person name="Lv J."/>
            <person name="Arendt D."/>
            <person name="Savage R."/>
            <person name="Osoegawa K."/>
            <person name="de Jong P."/>
            <person name="Lindberg D.R."/>
            <person name="Seaver E.C."/>
            <person name="Weisblat D.A."/>
            <person name="Putnam N.H."/>
            <person name="Grigoriev I.V."/>
            <person name="Rokhsar D.S."/>
        </authorList>
    </citation>
    <scope>NUCLEOTIDE SEQUENCE</scope>
    <source>
        <strain evidence="13">I ESC-2004</strain>
    </source>
</reference>
<name>R7TK53_CAPTE</name>
<feature type="transmembrane region" description="Helical" evidence="9">
    <location>
        <begin position="137"/>
        <end position="155"/>
    </location>
</feature>
<evidence type="ECO:0000256" key="4">
    <source>
        <dbReference type="ARBA" id="ARBA00023040"/>
    </source>
</evidence>
<evidence type="ECO:0000313" key="13">
    <source>
        <dbReference type="Proteomes" id="UP000014760"/>
    </source>
</evidence>
<comment type="similarity">
    <text evidence="8">Belongs to the G-protein coupled receptor 1 family.</text>
</comment>
<dbReference type="PANTHER" id="PTHR45695">
    <property type="entry name" value="LEUCOKININ RECEPTOR-RELATED"/>
    <property type="match status" value="1"/>
</dbReference>
<evidence type="ECO:0000256" key="5">
    <source>
        <dbReference type="ARBA" id="ARBA00023136"/>
    </source>
</evidence>
<keyword evidence="13" id="KW-1185">Reference proteome</keyword>
<feature type="transmembrane region" description="Helical" evidence="9">
    <location>
        <begin position="230"/>
        <end position="252"/>
    </location>
</feature>
<evidence type="ECO:0000256" key="3">
    <source>
        <dbReference type="ARBA" id="ARBA00022989"/>
    </source>
</evidence>
<evidence type="ECO:0000256" key="6">
    <source>
        <dbReference type="ARBA" id="ARBA00023170"/>
    </source>
</evidence>
<comment type="subcellular location">
    <subcellularLocation>
        <location evidence="1">Membrane</location>
        <topology evidence="1">Multi-pass membrane protein</topology>
    </subcellularLocation>
</comment>
<keyword evidence="7 8" id="KW-0807">Transducer</keyword>
<dbReference type="OrthoDB" id="10037617at2759"/>
<reference evidence="12" key="3">
    <citation type="submission" date="2015-06" db="UniProtKB">
        <authorList>
            <consortium name="EnsemblMetazoa"/>
        </authorList>
    </citation>
    <scope>IDENTIFICATION</scope>
</reference>
<evidence type="ECO:0000256" key="7">
    <source>
        <dbReference type="ARBA" id="ARBA00023224"/>
    </source>
</evidence>
<dbReference type="Gene3D" id="1.20.1070.10">
    <property type="entry name" value="Rhodopsin 7-helix transmembrane proteins"/>
    <property type="match status" value="1"/>
</dbReference>
<dbReference type="EnsemblMetazoa" id="CapteT223785">
    <property type="protein sequence ID" value="CapteP223785"/>
    <property type="gene ID" value="CapteG223785"/>
</dbReference>
<dbReference type="PRINTS" id="PR00237">
    <property type="entry name" value="GPCRRHODOPSN"/>
</dbReference>
<evidence type="ECO:0000313" key="12">
    <source>
        <dbReference type="EnsemblMetazoa" id="CapteP223785"/>
    </source>
</evidence>
<feature type="transmembrane region" description="Helical" evidence="9">
    <location>
        <begin position="56"/>
        <end position="84"/>
    </location>
</feature>
<dbReference type="EMBL" id="KB309600">
    <property type="protein sequence ID" value="ELT93852.1"/>
    <property type="molecule type" value="Genomic_DNA"/>
</dbReference>
<evidence type="ECO:0000259" key="10">
    <source>
        <dbReference type="PROSITE" id="PS50262"/>
    </source>
</evidence>
<dbReference type="PROSITE" id="PS00237">
    <property type="entry name" value="G_PROTEIN_RECEP_F1_1"/>
    <property type="match status" value="1"/>
</dbReference>
<dbReference type="GO" id="GO:0004930">
    <property type="term" value="F:G protein-coupled receptor activity"/>
    <property type="evidence" value="ECO:0007669"/>
    <property type="project" value="UniProtKB-KW"/>
</dbReference>
<evidence type="ECO:0000256" key="8">
    <source>
        <dbReference type="RuleBase" id="RU000688"/>
    </source>
</evidence>
<dbReference type="SUPFAM" id="SSF81321">
    <property type="entry name" value="Family A G protein-coupled receptor-like"/>
    <property type="match status" value="1"/>
</dbReference>
<dbReference type="CDD" id="cd14993">
    <property type="entry name" value="7tmA_CCKR-like"/>
    <property type="match status" value="1"/>
</dbReference>
<feature type="transmembrane region" description="Helical" evidence="9">
    <location>
        <begin position="284"/>
        <end position="305"/>
    </location>
</feature>
<keyword evidence="5 9" id="KW-0472">Membrane</keyword>
<organism evidence="11">
    <name type="scientific">Capitella teleta</name>
    <name type="common">Polychaete worm</name>
    <dbReference type="NCBI Taxonomy" id="283909"/>
    <lineage>
        <taxon>Eukaryota</taxon>
        <taxon>Metazoa</taxon>
        <taxon>Spiralia</taxon>
        <taxon>Lophotrochozoa</taxon>
        <taxon>Annelida</taxon>
        <taxon>Polychaeta</taxon>
        <taxon>Sedentaria</taxon>
        <taxon>Scolecida</taxon>
        <taxon>Capitellidae</taxon>
        <taxon>Capitella</taxon>
    </lineage>
</organism>
<gene>
    <name evidence="11" type="ORF">CAPTEDRAFT_223785</name>
</gene>
<feature type="transmembrane region" description="Helical" evidence="9">
    <location>
        <begin position="328"/>
        <end position="348"/>
    </location>
</feature>
<dbReference type="GO" id="GO:0005886">
    <property type="term" value="C:plasma membrane"/>
    <property type="evidence" value="ECO:0007669"/>
    <property type="project" value="TreeGrafter"/>
</dbReference>
<dbReference type="InterPro" id="IPR017452">
    <property type="entry name" value="GPCR_Rhodpsn_7TM"/>
</dbReference>
<keyword evidence="4 8" id="KW-0297">G-protein coupled receptor</keyword>
<dbReference type="AlphaFoldDB" id="R7TK53"/>
<feature type="transmembrane region" description="Helical" evidence="9">
    <location>
        <begin position="96"/>
        <end position="117"/>
    </location>
</feature>
<protein>
    <recommendedName>
        <fullName evidence="10">G-protein coupled receptors family 1 profile domain-containing protein</fullName>
    </recommendedName>
</protein>
<dbReference type="STRING" id="283909.R7TK53"/>
<proteinExistence type="inferred from homology"/>
<dbReference type="OMA" id="TTICMPV"/>
<dbReference type="PANTHER" id="PTHR45695:SF9">
    <property type="entry name" value="LEUCOKININ RECEPTOR"/>
    <property type="match status" value="1"/>
</dbReference>
<dbReference type="EMBL" id="AMQN01012560">
    <property type="status" value="NOT_ANNOTATED_CDS"/>
    <property type="molecule type" value="Genomic_DNA"/>
</dbReference>
<keyword evidence="6 8" id="KW-0675">Receptor</keyword>
<feature type="transmembrane region" description="Helical" evidence="9">
    <location>
        <begin position="175"/>
        <end position="197"/>
    </location>
</feature>
<dbReference type="PROSITE" id="PS50262">
    <property type="entry name" value="G_PROTEIN_RECEP_F1_2"/>
    <property type="match status" value="1"/>
</dbReference>